<dbReference type="EMBL" id="NIVC01000677">
    <property type="protein sequence ID" value="PAA78585.1"/>
    <property type="molecule type" value="Genomic_DNA"/>
</dbReference>
<dbReference type="GO" id="GO:0044344">
    <property type="term" value="P:cellular response to fibroblast growth factor stimulus"/>
    <property type="evidence" value="ECO:0007669"/>
    <property type="project" value="TreeGrafter"/>
</dbReference>
<comment type="caution">
    <text evidence="9">The sequence shown here is derived from an EMBL/GenBank/DDBJ whole genome shotgun (WGS) entry which is preliminary data.</text>
</comment>
<dbReference type="GO" id="GO:0043066">
    <property type="term" value="P:negative regulation of apoptotic process"/>
    <property type="evidence" value="ECO:0007669"/>
    <property type="project" value="TreeGrafter"/>
</dbReference>
<evidence type="ECO:0000256" key="4">
    <source>
        <dbReference type="ARBA" id="ARBA00022527"/>
    </source>
</evidence>
<dbReference type="SUPFAM" id="SSF52540">
    <property type="entry name" value="P-loop containing nucleoside triphosphate hydrolases"/>
    <property type="match status" value="1"/>
</dbReference>
<dbReference type="Pfam" id="PF07714">
    <property type="entry name" value="PK_Tyr_Ser-Thr"/>
    <property type="match status" value="1"/>
</dbReference>
<keyword evidence="6" id="KW-0418">Kinase</keyword>
<dbReference type="AlphaFoldDB" id="A0A267FXP5"/>
<dbReference type="Gene3D" id="3.40.50.300">
    <property type="entry name" value="P-loop containing nucleotide triphosphate hydrolases"/>
    <property type="match status" value="1"/>
</dbReference>
<comment type="similarity">
    <text evidence="2">Belongs to the protein kinase superfamily. TKL Ser/Thr protein kinase family. ROCO subfamily.</text>
</comment>
<evidence type="ECO:0000256" key="6">
    <source>
        <dbReference type="ARBA" id="ARBA00022777"/>
    </source>
</evidence>
<dbReference type="GO" id="GO:0004674">
    <property type="term" value="F:protein serine/threonine kinase activity"/>
    <property type="evidence" value="ECO:0007669"/>
    <property type="project" value="UniProtKB-KW"/>
</dbReference>
<evidence type="ECO:0000313" key="9">
    <source>
        <dbReference type="EMBL" id="PAA78585.1"/>
    </source>
</evidence>
<dbReference type="InterPro" id="IPR011009">
    <property type="entry name" value="Kinase-like_dom_sf"/>
</dbReference>
<proteinExistence type="inferred from homology"/>
<evidence type="ECO:0000256" key="5">
    <source>
        <dbReference type="ARBA" id="ARBA00022679"/>
    </source>
</evidence>
<dbReference type="InterPro" id="IPR001245">
    <property type="entry name" value="Ser-Thr/Tyr_kinase_cat_dom"/>
</dbReference>
<evidence type="ECO:0000313" key="10">
    <source>
        <dbReference type="Proteomes" id="UP000215902"/>
    </source>
</evidence>
<sequence length="958" mass="109166">MAIPQAEAQPIGFLDEEIAEFRSNRDLIKEHLDTTQRLLTESFSKALSPEFSAKLKESLKFEPVRQKVNQLYRGNQTGSSDSSKPCIIIVGQTKSGKSSFINELLGGTFVAQSQSPCTARVTRLTYSDRIYVLVRSKTGEQIGDSQSPCTARVTRLTYSDRIYVLVRSKTGEQIGDVQYLEKPTIEEDLVKLKDEDRENDELISSTVEAGIKCEFLRHGIDIIDSPGLNENSSLDSLTLGAIDSFLPIIIYVIDSNSGITIAVQKDLKAIQLPEIGAEVFYLITKMDVSRETAVESSSTTEQIEEEKAERVFSKLQRLGYISPNETRDTCNKFLCVSCWEVRRFRRKKELMIKKNKLDPEALKEMENSKWVRRFEEVKTRILKFAQDQFRNLIVSSGGGLRRIQSEILTLFMDKATNIKESNLRKKKALYQIKSLEQEIHQQSKSIVEKNRDELLRQAGRFFAERKPLILDEVRALKYSESVISADMSQKDIEKKCVDEIHALINDRIIASFCDFLKDGALKTCQNDFDRLKQVVAEYEKDVEQTPAYQVLKKTLLVGYSLSSKDFMLGPLSIILRKMKHFIKLIVKNPGLVLSMSSPVEDERWKEYQADVYLSSVSKENLVDCLITSLNGWFENQHREFVEKITSSEQLVEKSMKLTEKERSDIKALYPRVARLHLLTMDVTSKYKFRGFRIDTEGKLGSAAQCDMFRVLNEIGEPTLAAKRIISCETSLDDIATEVYHSSAFEHPNLVHVVGVRLHKRRPEENWYTVEIYMELMLCDAWTLMQRYSLPVKQRLKIGLRIATSLQFLHSSELVHQDVALSNVWVNEDLNKVKLAPFGIVKCYSHNNQQTTSIPVYLAPEIATGRSSPDASTDVFSLGIALWYLFEGTGRRHPEYVELLPSFGPIQLPGAQDRRPKRLPGMPDQLWSLMERCWSGTPDSRPSAESAADSLRQIVDSLN</sequence>
<dbReference type="PANTHER" id="PTHR46392:SF1">
    <property type="entry name" value="DUAL SERINE_THREONINE AND TYROSINE PROTEIN KINASE"/>
    <property type="match status" value="1"/>
</dbReference>
<dbReference type="GO" id="GO:0070374">
    <property type="term" value="P:positive regulation of ERK1 and ERK2 cascade"/>
    <property type="evidence" value="ECO:0007669"/>
    <property type="project" value="TreeGrafter"/>
</dbReference>
<dbReference type="InterPro" id="IPR051302">
    <property type="entry name" value="Dual_SerThr-Tyr_Kinase"/>
</dbReference>
<accession>A0A267FXP5</accession>
<dbReference type="GO" id="GO:0005524">
    <property type="term" value="F:ATP binding"/>
    <property type="evidence" value="ECO:0007669"/>
    <property type="project" value="InterPro"/>
</dbReference>
<evidence type="ECO:0000256" key="7">
    <source>
        <dbReference type="SAM" id="Coils"/>
    </source>
</evidence>
<keyword evidence="3" id="KW-0963">Cytoplasm</keyword>
<evidence type="ECO:0000256" key="3">
    <source>
        <dbReference type="ARBA" id="ARBA00022490"/>
    </source>
</evidence>
<keyword evidence="7" id="KW-0175">Coiled coil</keyword>
<dbReference type="PANTHER" id="PTHR46392">
    <property type="entry name" value="DUAL SERINE/THREONINE AND TYROSINE PROTEIN KINASE"/>
    <property type="match status" value="1"/>
</dbReference>
<dbReference type="InterPro" id="IPR045063">
    <property type="entry name" value="Dynamin_N"/>
</dbReference>
<keyword evidence="4" id="KW-0723">Serine/threonine-protein kinase</keyword>
<keyword evidence="5" id="KW-0808">Transferase</keyword>
<feature type="coiled-coil region" evidence="7">
    <location>
        <begin position="418"/>
        <end position="452"/>
    </location>
</feature>
<dbReference type="OrthoDB" id="5981483at2759"/>
<dbReference type="InterPro" id="IPR000719">
    <property type="entry name" value="Prot_kinase_dom"/>
</dbReference>
<organism evidence="9 10">
    <name type="scientific">Macrostomum lignano</name>
    <dbReference type="NCBI Taxonomy" id="282301"/>
    <lineage>
        <taxon>Eukaryota</taxon>
        <taxon>Metazoa</taxon>
        <taxon>Spiralia</taxon>
        <taxon>Lophotrochozoa</taxon>
        <taxon>Platyhelminthes</taxon>
        <taxon>Rhabditophora</taxon>
        <taxon>Macrostomorpha</taxon>
        <taxon>Macrostomida</taxon>
        <taxon>Macrostomidae</taxon>
        <taxon>Macrostomum</taxon>
    </lineage>
</organism>
<evidence type="ECO:0000259" key="8">
    <source>
        <dbReference type="PROSITE" id="PS50011"/>
    </source>
</evidence>
<feature type="domain" description="Protein kinase" evidence="8">
    <location>
        <begin position="693"/>
        <end position="954"/>
    </location>
</feature>
<dbReference type="SUPFAM" id="SSF56112">
    <property type="entry name" value="Protein kinase-like (PK-like)"/>
    <property type="match status" value="1"/>
</dbReference>
<name>A0A267FXP5_9PLAT</name>
<reference evidence="9 10" key="1">
    <citation type="submission" date="2017-06" db="EMBL/GenBank/DDBJ databases">
        <title>A platform for efficient transgenesis in Macrostomum lignano, a flatworm model organism for stem cell research.</title>
        <authorList>
            <person name="Berezikov E."/>
        </authorList>
    </citation>
    <scope>NUCLEOTIDE SEQUENCE [LARGE SCALE GENOMIC DNA]</scope>
    <source>
        <strain evidence="9">DV1</strain>
        <tissue evidence="9">Whole organism</tissue>
    </source>
</reference>
<keyword evidence="10" id="KW-1185">Reference proteome</keyword>
<gene>
    <name evidence="9" type="ORF">BOX15_Mlig008353g1</name>
</gene>
<dbReference type="GO" id="GO:0045743">
    <property type="term" value="P:positive regulation of fibroblast growth factor receptor signaling pathway"/>
    <property type="evidence" value="ECO:0007669"/>
    <property type="project" value="TreeGrafter"/>
</dbReference>
<dbReference type="STRING" id="282301.A0A267FXP5"/>
<dbReference type="InterPro" id="IPR027417">
    <property type="entry name" value="P-loop_NTPase"/>
</dbReference>
<dbReference type="GO" id="GO:0005737">
    <property type="term" value="C:cytoplasm"/>
    <property type="evidence" value="ECO:0007669"/>
    <property type="project" value="UniProtKB-SubCell"/>
</dbReference>
<dbReference type="Pfam" id="PF00350">
    <property type="entry name" value="Dynamin_N"/>
    <property type="match status" value="2"/>
</dbReference>
<dbReference type="Proteomes" id="UP000215902">
    <property type="component" value="Unassembled WGS sequence"/>
</dbReference>
<evidence type="ECO:0000256" key="2">
    <source>
        <dbReference type="ARBA" id="ARBA00008171"/>
    </source>
</evidence>
<protein>
    <recommendedName>
        <fullName evidence="8">Protein kinase domain-containing protein</fullName>
    </recommendedName>
</protein>
<comment type="subcellular location">
    <subcellularLocation>
        <location evidence="1">Cytoplasm</location>
    </subcellularLocation>
</comment>
<dbReference type="PROSITE" id="PS50011">
    <property type="entry name" value="PROTEIN_KINASE_DOM"/>
    <property type="match status" value="1"/>
</dbReference>
<dbReference type="Gene3D" id="1.10.510.10">
    <property type="entry name" value="Transferase(Phosphotransferase) domain 1"/>
    <property type="match status" value="1"/>
</dbReference>
<evidence type="ECO:0000256" key="1">
    <source>
        <dbReference type="ARBA" id="ARBA00004496"/>
    </source>
</evidence>